<keyword evidence="10" id="KW-1185">Reference proteome</keyword>
<feature type="transmembrane region" description="Helical" evidence="7">
    <location>
        <begin position="151"/>
        <end position="172"/>
    </location>
</feature>
<feature type="transmembrane region" description="Helical" evidence="7">
    <location>
        <begin position="403"/>
        <end position="428"/>
    </location>
</feature>
<accession>A0A7W9LJR4</accession>
<feature type="transmembrane region" description="Helical" evidence="7">
    <location>
        <begin position="279"/>
        <end position="302"/>
    </location>
</feature>
<evidence type="ECO:0000256" key="5">
    <source>
        <dbReference type="ARBA" id="ARBA00022989"/>
    </source>
</evidence>
<feature type="transmembrane region" description="Helical" evidence="7">
    <location>
        <begin position="308"/>
        <end position="330"/>
    </location>
</feature>
<evidence type="ECO:0000256" key="7">
    <source>
        <dbReference type="SAM" id="Phobius"/>
    </source>
</evidence>
<dbReference type="Pfam" id="PF07690">
    <property type="entry name" value="MFS_1"/>
    <property type="match status" value="1"/>
</dbReference>
<dbReference type="Gene3D" id="1.20.1250.20">
    <property type="entry name" value="MFS general substrate transporter like domains"/>
    <property type="match status" value="1"/>
</dbReference>
<feature type="transmembrane region" description="Helical" evidence="7">
    <location>
        <begin position="89"/>
        <end position="108"/>
    </location>
</feature>
<evidence type="ECO:0000256" key="2">
    <source>
        <dbReference type="ARBA" id="ARBA00022448"/>
    </source>
</evidence>
<evidence type="ECO:0000313" key="10">
    <source>
        <dbReference type="Proteomes" id="UP000542813"/>
    </source>
</evidence>
<dbReference type="EMBL" id="JACHMM010000001">
    <property type="protein sequence ID" value="MBB5786299.1"/>
    <property type="molecule type" value="Genomic_DNA"/>
</dbReference>
<dbReference type="GO" id="GO:0005886">
    <property type="term" value="C:plasma membrane"/>
    <property type="evidence" value="ECO:0007669"/>
    <property type="project" value="UniProtKB-SubCell"/>
</dbReference>
<name>A0A7W9LJR4_9ACTN</name>
<dbReference type="Gene3D" id="1.20.1720.10">
    <property type="entry name" value="Multidrug resistance protein D"/>
    <property type="match status" value="1"/>
</dbReference>
<feature type="transmembrane region" description="Helical" evidence="7">
    <location>
        <begin position="22"/>
        <end position="45"/>
    </location>
</feature>
<keyword evidence="3" id="KW-1003">Cell membrane</keyword>
<dbReference type="Proteomes" id="UP000542813">
    <property type="component" value="Unassembled WGS sequence"/>
</dbReference>
<evidence type="ECO:0000256" key="1">
    <source>
        <dbReference type="ARBA" id="ARBA00004651"/>
    </source>
</evidence>
<proteinExistence type="predicted"/>
<keyword evidence="4 7" id="KW-0812">Transmembrane</keyword>
<dbReference type="GO" id="GO:0022857">
    <property type="term" value="F:transmembrane transporter activity"/>
    <property type="evidence" value="ECO:0007669"/>
    <property type="project" value="InterPro"/>
</dbReference>
<dbReference type="PROSITE" id="PS50850">
    <property type="entry name" value="MFS"/>
    <property type="match status" value="1"/>
</dbReference>
<feature type="transmembrane region" description="Helical" evidence="7">
    <location>
        <begin position="114"/>
        <end position="139"/>
    </location>
</feature>
<dbReference type="CDD" id="cd17321">
    <property type="entry name" value="MFS_MMR_MDR_like"/>
    <property type="match status" value="1"/>
</dbReference>
<dbReference type="PANTHER" id="PTHR42718">
    <property type="entry name" value="MAJOR FACILITATOR SUPERFAMILY MULTIDRUG TRANSPORTER MFSC"/>
    <property type="match status" value="1"/>
</dbReference>
<dbReference type="SUPFAM" id="SSF103473">
    <property type="entry name" value="MFS general substrate transporter"/>
    <property type="match status" value="1"/>
</dbReference>
<dbReference type="PANTHER" id="PTHR42718:SF46">
    <property type="entry name" value="BLR6921 PROTEIN"/>
    <property type="match status" value="1"/>
</dbReference>
<evidence type="ECO:0000259" key="8">
    <source>
        <dbReference type="PROSITE" id="PS50850"/>
    </source>
</evidence>
<keyword evidence="5 7" id="KW-1133">Transmembrane helix</keyword>
<evidence type="ECO:0000256" key="6">
    <source>
        <dbReference type="ARBA" id="ARBA00023136"/>
    </source>
</evidence>
<dbReference type="InterPro" id="IPR011701">
    <property type="entry name" value="MFS"/>
</dbReference>
<gene>
    <name evidence="9" type="ORF">HD601_000874</name>
</gene>
<evidence type="ECO:0000256" key="3">
    <source>
        <dbReference type="ARBA" id="ARBA00022475"/>
    </source>
</evidence>
<feature type="transmembrane region" description="Helical" evidence="7">
    <location>
        <begin position="57"/>
        <end position="77"/>
    </location>
</feature>
<keyword evidence="6 7" id="KW-0472">Membrane</keyword>
<feature type="domain" description="Major facilitator superfamily (MFS) profile" evidence="8">
    <location>
        <begin position="23"/>
        <end position="466"/>
    </location>
</feature>
<feature type="transmembrane region" description="Helical" evidence="7">
    <location>
        <begin position="178"/>
        <end position="197"/>
    </location>
</feature>
<evidence type="ECO:0000313" key="9">
    <source>
        <dbReference type="EMBL" id="MBB5786299.1"/>
    </source>
</evidence>
<evidence type="ECO:0000256" key="4">
    <source>
        <dbReference type="ARBA" id="ARBA00022692"/>
    </source>
</evidence>
<feature type="transmembrane region" description="Helical" evidence="7">
    <location>
        <begin position="209"/>
        <end position="228"/>
    </location>
</feature>
<dbReference type="AlphaFoldDB" id="A0A7W9LJR4"/>
<feature type="transmembrane region" description="Helical" evidence="7">
    <location>
        <begin position="440"/>
        <end position="462"/>
    </location>
</feature>
<feature type="transmembrane region" description="Helical" evidence="7">
    <location>
        <begin position="342"/>
        <end position="361"/>
    </location>
</feature>
<dbReference type="InterPro" id="IPR020846">
    <property type="entry name" value="MFS_dom"/>
</dbReference>
<comment type="caution">
    <text evidence="9">The sequence shown here is derived from an EMBL/GenBank/DDBJ whole genome shotgun (WGS) entry which is preliminary data.</text>
</comment>
<reference evidence="9 10" key="1">
    <citation type="submission" date="2020-08" db="EMBL/GenBank/DDBJ databases">
        <title>Sequencing the genomes of 1000 actinobacteria strains.</title>
        <authorList>
            <person name="Klenk H.-P."/>
        </authorList>
    </citation>
    <scope>NUCLEOTIDE SEQUENCE [LARGE SCALE GENOMIC DNA]</scope>
    <source>
        <strain evidence="9 10">DSM 102122</strain>
    </source>
</reference>
<dbReference type="RefSeq" id="WP_184819686.1">
    <property type="nucleotide sequence ID" value="NZ_JACHMM010000001.1"/>
</dbReference>
<keyword evidence="2" id="KW-0813">Transport</keyword>
<protein>
    <submittedName>
        <fullName evidence="9">MFS family permease</fullName>
    </submittedName>
</protein>
<feature type="transmembrane region" description="Helical" evidence="7">
    <location>
        <begin position="240"/>
        <end position="258"/>
    </location>
</feature>
<sequence length="482" mass="48232">MSTHTDLQPAPPAPRFTAAERLALAVLLTANFTLAVDFSILNVALPRIGQDLGLATGHLQWIVTSFALCAAGGTLFFGRVADVFGRRRLFLAGIALLGAASAAGALAQEPALLIVARVAQGVATAMVTPAALSLLTTLFPEGTARTRVLGLNGALMAAGFTTGAVLGGVLTGAVSWRWAFYVNVAVAVVVLAAGPFVLSGGTAGRRPRLDAPGAVLVTLALVAVAYGISTAGESGWTHPAAWGVLLAAAVLLVAFWQVENRVREPLVAPSILRRHNVSWGAVAGLLAFATETALVFLLTLYLQDVLGFGAVAAGLALAVLGVGTVVGGLAAPRVIGRTGAKWAMVAGFVVQATATLPLAFAGGSSAWVVPLLVLTFAGGVANLVVIVGYAVTTTAGVPAGQQGLATGLVTLSQQVGITLGTPLLSAVLAGRLADGLLPALRLAIGVDAALCLAAAALVAVTVRTAGGPGRPASSAPARSSSR</sequence>
<comment type="subcellular location">
    <subcellularLocation>
        <location evidence="1">Cell membrane</location>
        <topology evidence="1">Multi-pass membrane protein</topology>
    </subcellularLocation>
</comment>
<organism evidence="9 10">
    <name type="scientific">Jiangella mangrovi</name>
    <dbReference type="NCBI Taxonomy" id="1524084"/>
    <lineage>
        <taxon>Bacteria</taxon>
        <taxon>Bacillati</taxon>
        <taxon>Actinomycetota</taxon>
        <taxon>Actinomycetes</taxon>
        <taxon>Jiangellales</taxon>
        <taxon>Jiangellaceae</taxon>
        <taxon>Jiangella</taxon>
    </lineage>
</organism>
<feature type="transmembrane region" description="Helical" evidence="7">
    <location>
        <begin position="367"/>
        <end position="391"/>
    </location>
</feature>
<dbReference type="PRINTS" id="PR01036">
    <property type="entry name" value="TCRTETB"/>
</dbReference>
<dbReference type="InterPro" id="IPR036259">
    <property type="entry name" value="MFS_trans_sf"/>
</dbReference>